<evidence type="ECO:0000313" key="3">
    <source>
        <dbReference type="Proteomes" id="UP000594468"/>
    </source>
</evidence>
<evidence type="ECO:0000256" key="1">
    <source>
        <dbReference type="SAM" id="Phobius"/>
    </source>
</evidence>
<organism evidence="2 3">
    <name type="scientific">Phototrophicus methaneseepsis</name>
    <dbReference type="NCBI Taxonomy" id="2710758"/>
    <lineage>
        <taxon>Bacteria</taxon>
        <taxon>Bacillati</taxon>
        <taxon>Chloroflexota</taxon>
        <taxon>Candidatus Thermofontia</taxon>
        <taxon>Phototrophicales</taxon>
        <taxon>Phototrophicaceae</taxon>
        <taxon>Phototrophicus</taxon>
    </lineage>
</organism>
<keyword evidence="3" id="KW-1185">Reference proteome</keyword>
<evidence type="ECO:0000313" key="2">
    <source>
        <dbReference type="EMBL" id="QPC84526.1"/>
    </source>
</evidence>
<keyword evidence="1" id="KW-0812">Transmembrane</keyword>
<proteinExistence type="predicted"/>
<dbReference type="RefSeq" id="WP_195172589.1">
    <property type="nucleotide sequence ID" value="NZ_CP062983.1"/>
</dbReference>
<feature type="transmembrane region" description="Helical" evidence="1">
    <location>
        <begin position="12"/>
        <end position="32"/>
    </location>
</feature>
<keyword evidence="1" id="KW-1133">Transmembrane helix</keyword>
<sequence>MYEKRKNDARGSQSWTTIAAVLIIVGALFLLFNRTDHAVIVNAGNETIIDTVVGGVTGLVGGIIGLVGALVGGVLALVATIIAGVLGLVGGILGLVFGLIGGVLGLIFVLVPAILIIAGIALLVRATT</sequence>
<name>A0A7S8IGA6_9CHLR</name>
<dbReference type="AlphaFoldDB" id="A0A7S8IGA6"/>
<accession>A0A7S8IGA6</accession>
<protein>
    <submittedName>
        <fullName evidence="2">Uncharacterized protein</fullName>
    </submittedName>
</protein>
<dbReference type="KEGG" id="pmet:G4Y79_09165"/>
<feature type="transmembrane region" description="Helical" evidence="1">
    <location>
        <begin position="106"/>
        <end position="124"/>
    </location>
</feature>
<keyword evidence="1" id="KW-0472">Membrane</keyword>
<gene>
    <name evidence="2" type="ORF">G4Y79_09165</name>
</gene>
<feature type="transmembrane region" description="Helical" evidence="1">
    <location>
        <begin position="52"/>
        <end position="71"/>
    </location>
</feature>
<reference evidence="2 3" key="1">
    <citation type="submission" date="2020-02" db="EMBL/GenBank/DDBJ databases">
        <authorList>
            <person name="Zheng R.K."/>
            <person name="Sun C.M."/>
        </authorList>
    </citation>
    <scope>NUCLEOTIDE SEQUENCE [LARGE SCALE GENOMIC DNA]</scope>
    <source>
        <strain evidence="3">rifampicinis</strain>
    </source>
</reference>
<dbReference type="EMBL" id="CP062983">
    <property type="protein sequence ID" value="QPC84526.1"/>
    <property type="molecule type" value="Genomic_DNA"/>
</dbReference>
<feature type="transmembrane region" description="Helical" evidence="1">
    <location>
        <begin position="78"/>
        <end position="100"/>
    </location>
</feature>
<dbReference type="Proteomes" id="UP000594468">
    <property type="component" value="Chromosome"/>
</dbReference>